<sequence length="153" mass="16980">MNAAVDPTLHLRPMQAPDLDAVMACERANYEFPWQEEVFVECLRVGYNCWVAELGRVVVAHGVMSVGADECHILNLCVHPHLQGLGYGRRLLRRLLGLARRRGADTAFLEVRVSNQGARGLYAAEGFCEIGTRRGYYPARNGREDAVVLALAL</sequence>
<dbReference type="EC" id="2.3.1.266" evidence="5 6"/>
<keyword evidence="4 5" id="KW-0012">Acyltransferase</keyword>
<dbReference type="Gene3D" id="3.40.630.30">
    <property type="match status" value="1"/>
</dbReference>
<comment type="caution">
    <text evidence="5">Lacks conserved residue(s) required for the propagation of feature annotation.</text>
</comment>
<comment type="similarity">
    <text evidence="1 5 6">Belongs to the acetyltransferase family. RimI subfamily.</text>
</comment>
<comment type="function">
    <text evidence="5 6">Acetylates the N-terminal alanine of ribosomal protein bS18.</text>
</comment>
<evidence type="ECO:0000256" key="4">
    <source>
        <dbReference type="ARBA" id="ARBA00023315"/>
    </source>
</evidence>
<keyword evidence="9" id="KW-1185">Reference proteome</keyword>
<dbReference type="SUPFAM" id="SSF55729">
    <property type="entry name" value="Acyl-CoA N-acyltransferases (Nat)"/>
    <property type="match status" value="1"/>
</dbReference>
<evidence type="ECO:0000256" key="1">
    <source>
        <dbReference type="ARBA" id="ARBA00005395"/>
    </source>
</evidence>
<dbReference type="PANTHER" id="PTHR43420">
    <property type="entry name" value="ACETYLTRANSFERASE"/>
    <property type="match status" value="1"/>
</dbReference>
<gene>
    <name evidence="5" type="primary">rimI</name>
    <name evidence="8" type="ORF">THSYN_04335</name>
</gene>
<evidence type="ECO:0000256" key="3">
    <source>
        <dbReference type="ARBA" id="ARBA00022679"/>
    </source>
</evidence>
<dbReference type="InterPro" id="IPR016181">
    <property type="entry name" value="Acyl_CoA_acyltransferase"/>
</dbReference>
<evidence type="ECO:0000259" key="7">
    <source>
        <dbReference type="PROSITE" id="PS51186"/>
    </source>
</evidence>
<dbReference type="NCBIfam" id="TIGR01575">
    <property type="entry name" value="rimI"/>
    <property type="match status" value="1"/>
</dbReference>
<dbReference type="Pfam" id="PF00583">
    <property type="entry name" value="Acetyltransf_1"/>
    <property type="match status" value="1"/>
</dbReference>
<dbReference type="RefSeq" id="WP_100918067.1">
    <property type="nucleotide sequence ID" value="NZ_CP020370.1"/>
</dbReference>
<dbReference type="InterPro" id="IPR043690">
    <property type="entry name" value="RimI"/>
</dbReference>
<dbReference type="GO" id="GO:0005737">
    <property type="term" value="C:cytoplasm"/>
    <property type="evidence" value="ECO:0007669"/>
    <property type="project" value="UniProtKB-SubCell"/>
</dbReference>
<feature type="active site" description="Proton acceptor" evidence="5">
    <location>
        <position position="110"/>
    </location>
</feature>
<dbReference type="PROSITE" id="PS51186">
    <property type="entry name" value="GNAT"/>
    <property type="match status" value="1"/>
</dbReference>
<comment type="catalytic activity">
    <reaction evidence="5 6">
        <text>N-terminal L-alanyl-[ribosomal protein bS18] + acetyl-CoA = N-terminal N(alpha)-acetyl-L-alanyl-[ribosomal protein bS18] + CoA + H(+)</text>
        <dbReference type="Rhea" id="RHEA:43756"/>
        <dbReference type="Rhea" id="RHEA-COMP:10676"/>
        <dbReference type="Rhea" id="RHEA-COMP:10677"/>
        <dbReference type="ChEBI" id="CHEBI:15378"/>
        <dbReference type="ChEBI" id="CHEBI:57287"/>
        <dbReference type="ChEBI" id="CHEBI:57288"/>
        <dbReference type="ChEBI" id="CHEBI:64718"/>
        <dbReference type="ChEBI" id="CHEBI:83683"/>
        <dbReference type="EC" id="2.3.1.266"/>
    </reaction>
</comment>
<keyword evidence="2 5" id="KW-0963">Cytoplasm</keyword>
<feature type="domain" description="N-acetyltransferase" evidence="7">
    <location>
        <begin position="9"/>
        <end position="153"/>
    </location>
</feature>
<evidence type="ECO:0000313" key="8">
    <source>
        <dbReference type="EMBL" id="AUB80264.1"/>
    </source>
</evidence>
<dbReference type="OrthoDB" id="9796919at2"/>
<feature type="active site" description="Proton donor" evidence="5">
    <location>
        <position position="122"/>
    </location>
</feature>
<evidence type="ECO:0000256" key="6">
    <source>
        <dbReference type="RuleBase" id="RU363094"/>
    </source>
</evidence>
<dbReference type="InterPro" id="IPR050680">
    <property type="entry name" value="YpeA/RimI_acetyltransf"/>
</dbReference>
<protein>
    <recommendedName>
        <fullName evidence="5 6">[Ribosomal protein bS18]-alanine N-acetyltransferase</fullName>
        <ecNumber evidence="5 6">2.3.1.266</ecNumber>
    </recommendedName>
</protein>
<evidence type="ECO:0000256" key="2">
    <source>
        <dbReference type="ARBA" id="ARBA00022490"/>
    </source>
</evidence>
<proteinExistence type="inferred from homology"/>
<dbReference type="InterPro" id="IPR000182">
    <property type="entry name" value="GNAT_dom"/>
</dbReference>
<dbReference type="AlphaFoldDB" id="A0A2K8U3U6"/>
<dbReference type="GO" id="GO:0008999">
    <property type="term" value="F:protein-N-terminal-alanine acetyltransferase activity"/>
    <property type="evidence" value="ECO:0007669"/>
    <property type="project" value="UniProtKB-UniRule"/>
</dbReference>
<keyword evidence="3 5" id="KW-0808">Transferase</keyword>
<feature type="binding site" evidence="5">
    <location>
        <position position="115"/>
    </location>
    <ligand>
        <name>acetyl-CoA</name>
        <dbReference type="ChEBI" id="CHEBI:57288"/>
    </ligand>
</feature>
<dbReference type="Proteomes" id="UP000232638">
    <property type="component" value="Chromosome"/>
</dbReference>
<dbReference type="HAMAP" id="MF_02210">
    <property type="entry name" value="RimI"/>
    <property type="match status" value="1"/>
</dbReference>
<accession>A0A2K8U3U6</accession>
<dbReference type="KEGG" id="tsy:THSYN_04335"/>
<dbReference type="InterPro" id="IPR006464">
    <property type="entry name" value="AcTrfase_RimI/Ard1"/>
</dbReference>
<reference evidence="8 9" key="1">
    <citation type="submission" date="2017-03" db="EMBL/GenBank/DDBJ databases">
        <title>Complete genome sequence of Candidatus 'Thiodictyon syntrophicum' sp. nov. strain Cad16T, a photolithoautotroph purple sulfur bacterium isolated from an alpine meromictic lake.</title>
        <authorList>
            <person name="Luedin S.M."/>
            <person name="Pothier J.F."/>
            <person name="Danza F."/>
            <person name="Storelli N."/>
            <person name="Wittwer M."/>
            <person name="Tonolla M."/>
        </authorList>
    </citation>
    <scope>NUCLEOTIDE SEQUENCE [LARGE SCALE GENOMIC DNA]</scope>
    <source>
        <strain evidence="8 9">Cad16T</strain>
    </source>
</reference>
<dbReference type="PANTHER" id="PTHR43420:SF51">
    <property type="entry name" value="PEPTIDYL-LYSINE N-ACETYLTRANSFERASE YIAC"/>
    <property type="match status" value="1"/>
</dbReference>
<evidence type="ECO:0000313" key="9">
    <source>
        <dbReference type="Proteomes" id="UP000232638"/>
    </source>
</evidence>
<dbReference type="EMBL" id="CP020370">
    <property type="protein sequence ID" value="AUB80264.1"/>
    <property type="molecule type" value="Genomic_DNA"/>
</dbReference>
<comment type="subcellular location">
    <subcellularLocation>
        <location evidence="5 6">Cytoplasm</location>
    </subcellularLocation>
</comment>
<evidence type="ECO:0000256" key="5">
    <source>
        <dbReference type="HAMAP-Rule" id="MF_02210"/>
    </source>
</evidence>
<organism evidence="8 9">
    <name type="scientific">Candidatus Thiodictyon syntrophicum</name>
    <dbReference type="NCBI Taxonomy" id="1166950"/>
    <lineage>
        <taxon>Bacteria</taxon>
        <taxon>Pseudomonadati</taxon>
        <taxon>Pseudomonadota</taxon>
        <taxon>Gammaproteobacteria</taxon>
        <taxon>Chromatiales</taxon>
        <taxon>Chromatiaceae</taxon>
        <taxon>Thiodictyon</taxon>
    </lineage>
</organism>
<name>A0A2K8U3U6_9GAMM</name>